<sequence>MGRIKRKTNPAFAIVADGETEIWYLQMMKQNERQVRLTIKPELPKKKRIEDQCELVCKLAQGEYDKVFWIVDLDQITKEQREATGGKKDPMRTFIECREKVLHGKKYAKRVRVIVNNPCLEFWFLLHYTHTDKSFGGYEELAKALKKHMKDYNKSESYFKQKNNDIYLKLKPRLKKAMEHSDRLGSFDPQAPSKAVSEMPQFFRTEELNGLF</sequence>
<dbReference type="InterPro" id="IPR025591">
    <property type="entry name" value="RloB"/>
</dbReference>
<comment type="caution">
    <text evidence="1">The sequence shown here is derived from an EMBL/GenBank/DDBJ whole genome shotgun (WGS) entry which is preliminary data.</text>
</comment>
<accession>W2CJC5</accession>
<dbReference type="AlphaFoldDB" id="W2CJC5"/>
<keyword evidence="2" id="KW-1185">Reference proteome</keyword>
<evidence type="ECO:0000313" key="1">
    <source>
        <dbReference type="EMBL" id="ETK07344.1"/>
    </source>
</evidence>
<reference evidence="1 2" key="1">
    <citation type="submission" date="2013-11" db="EMBL/GenBank/DDBJ databases">
        <title>Single cell genomics of uncultured Tannerella BU063 (oral taxon 286).</title>
        <authorList>
            <person name="Beall C.J."/>
            <person name="Campbell A.G."/>
            <person name="Griffen A.L."/>
            <person name="Podar M."/>
            <person name="Leys E.J."/>
        </authorList>
    </citation>
    <scope>NUCLEOTIDE SEQUENCE [LARGE SCALE GENOMIC DNA]</scope>
    <source>
        <strain evidence="1">Cell 6/7/9</strain>
    </source>
</reference>
<dbReference type="Pfam" id="PF13707">
    <property type="entry name" value="RloB"/>
    <property type="match status" value="1"/>
</dbReference>
<evidence type="ECO:0000313" key="2">
    <source>
        <dbReference type="Proteomes" id="UP000018874"/>
    </source>
</evidence>
<protein>
    <submittedName>
        <fullName evidence="1">RloB-like protein</fullName>
    </submittedName>
</protein>
<name>W2CJC5_9BACT</name>
<dbReference type="EMBL" id="AYYD01001286">
    <property type="protein sequence ID" value="ETK07344.1"/>
    <property type="molecule type" value="Genomic_DNA"/>
</dbReference>
<dbReference type="Proteomes" id="UP000018874">
    <property type="component" value="Unassembled WGS sequence"/>
</dbReference>
<organism evidence="1 2">
    <name type="scientific">Tannerella sp. oral taxon BU063 isolate Cell 6/7/9</name>
    <dbReference type="NCBI Taxonomy" id="1411021"/>
    <lineage>
        <taxon>Bacteria</taxon>
        <taxon>Pseudomonadati</taxon>
        <taxon>Bacteroidota</taxon>
        <taxon>Bacteroidia</taxon>
        <taxon>Bacteroidales</taxon>
        <taxon>Tannerellaceae</taxon>
        <taxon>Tannerella</taxon>
    </lineage>
</organism>
<dbReference type="PATRIC" id="fig|1411021.3.peg.2538"/>
<gene>
    <name evidence="1" type="ORF">T231_17770</name>
</gene>
<proteinExistence type="predicted"/>